<dbReference type="InterPro" id="IPR011235">
    <property type="entry name" value="MepB-like"/>
</dbReference>
<gene>
    <name evidence="1" type="ORF">INH39_03130</name>
</gene>
<name>A0ABY4AAQ8_9BURK</name>
<dbReference type="PIRSF" id="PIRSF032285">
    <property type="entry name" value="UCP032285"/>
    <property type="match status" value="1"/>
</dbReference>
<accession>A0ABY4AAQ8</accession>
<dbReference type="Gene3D" id="3.40.1350.140">
    <property type="entry name" value="MepB-like"/>
    <property type="match status" value="1"/>
</dbReference>
<dbReference type="RefSeq" id="WP_243491981.1">
    <property type="nucleotide sequence ID" value="NZ_CP063361.1"/>
</dbReference>
<sequence>MTLNDKPFHPDLLALQHAYDAHGLAWSVPRHEAESADYAAAAFEVAGLKVRFRVAKITPTKVGQFVTLWKRIGAGPIQPFDDSDPVDLFVVSTRDGERLGQFVFPTALLAARDVVARGGQGGKRAIRVYPPWVVTTSKQAQATQRWQLPYFVAAGADAPGMRRLYAAP</sequence>
<protein>
    <submittedName>
        <fullName evidence="1">MepB family protein</fullName>
    </submittedName>
</protein>
<dbReference type="Proteomes" id="UP000831532">
    <property type="component" value="Chromosome"/>
</dbReference>
<reference evidence="1 2" key="1">
    <citation type="submission" date="2020-10" db="EMBL/GenBank/DDBJ databases">
        <title>Genome analysis of Massilia species.</title>
        <authorList>
            <person name="Jung D.-H."/>
        </authorList>
    </citation>
    <scope>NUCLEOTIDE SEQUENCE [LARGE SCALE GENOMIC DNA]</scope>
    <source>
        <strain evidence="2">sipir</strain>
    </source>
</reference>
<keyword evidence="2" id="KW-1185">Reference proteome</keyword>
<dbReference type="Pfam" id="PF08877">
    <property type="entry name" value="MepB-like"/>
    <property type="match status" value="1"/>
</dbReference>
<dbReference type="InterPro" id="IPR038231">
    <property type="entry name" value="MepB-like_sf"/>
</dbReference>
<dbReference type="EMBL" id="CP063361">
    <property type="protein sequence ID" value="UOD30749.1"/>
    <property type="molecule type" value="Genomic_DNA"/>
</dbReference>
<organism evidence="1 2">
    <name type="scientific">Massilia violaceinigra</name>
    <dbReference type="NCBI Taxonomy" id="2045208"/>
    <lineage>
        <taxon>Bacteria</taxon>
        <taxon>Pseudomonadati</taxon>
        <taxon>Pseudomonadota</taxon>
        <taxon>Betaproteobacteria</taxon>
        <taxon>Burkholderiales</taxon>
        <taxon>Oxalobacteraceae</taxon>
        <taxon>Telluria group</taxon>
        <taxon>Massilia</taxon>
    </lineage>
</organism>
<evidence type="ECO:0000313" key="2">
    <source>
        <dbReference type="Proteomes" id="UP000831532"/>
    </source>
</evidence>
<proteinExistence type="predicted"/>
<evidence type="ECO:0000313" key="1">
    <source>
        <dbReference type="EMBL" id="UOD30749.1"/>
    </source>
</evidence>